<organism evidence="1 2">
    <name type="scientific">Toxocara canis</name>
    <name type="common">Canine roundworm</name>
    <dbReference type="NCBI Taxonomy" id="6265"/>
    <lineage>
        <taxon>Eukaryota</taxon>
        <taxon>Metazoa</taxon>
        <taxon>Ecdysozoa</taxon>
        <taxon>Nematoda</taxon>
        <taxon>Chromadorea</taxon>
        <taxon>Rhabditida</taxon>
        <taxon>Spirurina</taxon>
        <taxon>Ascaridomorpha</taxon>
        <taxon>Ascaridoidea</taxon>
        <taxon>Toxocaridae</taxon>
        <taxon>Toxocara</taxon>
    </lineage>
</organism>
<dbReference type="Proteomes" id="UP000031036">
    <property type="component" value="Unassembled WGS sequence"/>
</dbReference>
<gene>
    <name evidence="1" type="ORF">Tcan_01084</name>
</gene>
<comment type="caution">
    <text evidence="1">The sequence shown here is derived from an EMBL/GenBank/DDBJ whole genome shotgun (WGS) entry which is preliminary data.</text>
</comment>
<protein>
    <submittedName>
        <fullName evidence="1">Uncharacterized protein</fullName>
    </submittedName>
</protein>
<proteinExistence type="predicted"/>
<feature type="non-terminal residue" evidence="1">
    <location>
        <position position="1"/>
    </location>
</feature>
<dbReference type="EMBL" id="JPKZ01002066">
    <property type="protein sequence ID" value="KHN78680.1"/>
    <property type="molecule type" value="Genomic_DNA"/>
</dbReference>
<reference evidence="1 2" key="1">
    <citation type="submission" date="2014-11" db="EMBL/GenBank/DDBJ databases">
        <title>Genetic blueprint of the zoonotic pathogen Toxocara canis.</title>
        <authorList>
            <person name="Zhu X.-Q."/>
            <person name="Korhonen P.K."/>
            <person name="Cai H."/>
            <person name="Young N.D."/>
            <person name="Nejsum P."/>
            <person name="von Samson-Himmelstjerna G."/>
            <person name="Boag P.R."/>
            <person name="Tan P."/>
            <person name="Li Q."/>
            <person name="Min J."/>
            <person name="Yang Y."/>
            <person name="Wang X."/>
            <person name="Fang X."/>
            <person name="Hall R.S."/>
            <person name="Hofmann A."/>
            <person name="Sternberg P.W."/>
            <person name="Jex A.R."/>
            <person name="Gasser R.B."/>
        </authorList>
    </citation>
    <scope>NUCLEOTIDE SEQUENCE [LARGE SCALE GENOMIC DNA]</scope>
    <source>
        <strain evidence="1">PN_DK_2014</strain>
    </source>
</reference>
<keyword evidence="2" id="KW-1185">Reference proteome</keyword>
<evidence type="ECO:0000313" key="2">
    <source>
        <dbReference type="Proteomes" id="UP000031036"/>
    </source>
</evidence>
<dbReference type="AlphaFoldDB" id="A0A0B2VCG9"/>
<feature type="non-terminal residue" evidence="1">
    <location>
        <position position="135"/>
    </location>
</feature>
<accession>A0A0B2VCG9</accession>
<name>A0A0B2VCG9_TOXCA</name>
<sequence length="135" mass="15446">FCVYQVVNFLLSFCTLRSERAALPTQACLRSHAFTSSSAYFFNQQPTVTDQEDLTSVCCVHLPVVRYSQYLYRYSIIYSPWLFIDMLGVVRPTSAIYRDNIAAIITRRESAFSYCPLMANDLHHVKIQLSALKGT</sequence>
<evidence type="ECO:0000313" key="1">
    <source>
        <dbReference type="EMBL" id="KHN78680.1"/>
    </source>
</evidence>